<dbReference type="EMBL" id="CAXDID020000020">
    <property type="protein sequence ID" value="CAL5986334.1"/>
    <property type="molecule type" value="Genomic_DNA"/>
</dbReference>
<evidence type="ECO:0000313" key="3">
    <source>
        <dbReference type="Proteomes" id="UP001642409"/>
    </source>
</evidence>
<evidence type="ECO:0000313" key="1">
    <source>
        <dbReference type="EMBL" id="CAI9975328.1"/>
    </source>
</evidence>
<dbReference type="AlphaFoldDB" id="A0AA86VS41"/>
<keyword evidence="3" id="KW-1185">Reference proteome</keyword>
<reference evidence="1" key="1">
    <citation type="submission" date="2023-06" db="EMBL/GenBank/DDBJ databases">
        <authorList>
            <person name="Kurt Z."/>
        </authorList>
    </citation>
    <scope>NUCLEOTIDE SEQUENCE</scope>
</reference>
<protein>
    <submittedName>
        <fullName evidence="1">Uncharacterized protein</fullName>
    </submittedName>
</protein>
<name>A0AA86VS41_9EUKA</name>
<dbReference type="EMBL" id="CATOUU010001169">
    <property type="protein sequence ID" value="CAI9975328.1"/>
    <property type="molecule type" value="Genomic_DNA"/>
</dbReference>
<comment type="caution">
    <text evidence="1">The sequence shown here is derived from an EMBL/GenBank/DDBJ whole genome shotgun (WGS) entry which is preliminary data.</text>
</comment>
<organism evidence="1">
    <name type="scientific">Hexamita inflata</name>
    <dbReference type="NCBI Taxonomy" id="28002"/>
    <lineage>
        <taxon>Eukaryota</taxon>
        <taxon>Metamonada</taxon>
        <taxon>Diplomonadida</taxon>
        <taxon>Hexamitidae</taxon>
        <taxon>Hexamitinae</taxon>
        <taxon>Hexamita</taxon>
    </lineage>
</organism>
<evidence type="ECO:0000313" key="2">
    <source>
        <dbReference type="EMBL" id="CAL5986334.1"/>
    </source>
</evidence>
<reference evidence="2 3" key="2">
    <citation type="submission" date="2024-07" db="EMBL/GenBank/DDBJ databases">
        <authorList>
            <person name="Akdeniz Z."/>
        </authorList>
    </citation>
    <scope>NUCLEOTIDE SEQUENCE [LARGE SCALE GENOMIC DNA]</scope>
</reference>
<gene>
    <name evidence="1" type="ORF">HINF_LOCUS62973</name>
    <name evidence="2" type="ORF">HINF_LOCUS9355</name>
</gene>
<proteinExistence type="predicted"/>
<sequence>MNNFISGSGSIHLALDEVHSLLVSSKEKELQELLKQFGVEFISKFFSVNYFIDEIIKRSSTYLKTISVLISQCCRSFPPSNLTPVYNAVNFALDPETPEIIVSLVEYYCKTLVMMEVKIFPTPPPVKEILNSFVARFQLEGAPNVSAMLRVLAVLLVFDQTKILFVAEDGFQLMSSFLATAEDEQLVKDLLGVYHSAIFNLSDDNKQSVYDVVAPQFAAVNPQTLIQTVMEKKLNVDFDVLMFIHGCLIPNTLGLINTENFNFILSKFQFENNETQLLITVELLIKFIALSKEKSTLMACLNAQFVKQVEIILLSRNEAEILRLLISFIQMVVANQLENQMNADVKLDLSMLKVPLFKYLTKLQIQMLKTELKTSIQQLEDVSSILVMLSLDVQQDLINLPEATGFLKLIFVLSEIPRLLQSTPAMTSLFSLLVKSGQLFLNLAENMGSVIIRVVLELIDQRDGQIVGLSILTGLSKNPLLLKSIDEDKFCLALSMFKGAGEEYDDILTDLVEKFGQNSKVDKVVEEILNSIK</sequence>
<accession>A0AA86VS41</accession>
<dbReference type="Proteomes" id="UP001642409">
    <property type="component" value="Unassembled WGS sequence"/>
</dbReference>